<dbReference type="Gene3D" id="3.40.50.2000">
    <property type="entry name" value="Glycogen Phosphorylase B"/>
    <property type="match status" value="1"/>
</dbReference>
<dbReference type="SUPFAM" id="SSF53756">
    <property type="entry name" value="UDP-Glycosyltransferase/glycogen phosphorylase"/>
    <property type="match status" value="1"/>
</dbReference>
<evidence type="ECO:0000256" key="4">
    <source>
        <dbReference type="ARBA" id="ARBA00022676"/>
    </source>
</evidence>
<keyword evidence="9" id="KW-1185">Reference proteome</keyword>
<comment type="cofactor">
    <cofactor evidence="1">
        <name>pyridoxal 5'-phosphate</name>
        <dbReference type="ChEBI" id="CHEBI:597326"/>
    </cofactor>
</comment>
<accession>A0AAQ4DBI3</accession>
<evidence type="ECO:0000256" key="6">
    <source>
        <dbReference type="ARBA" id="ARBA00022898"/>
    </source>
</evidence>
<dbReference type="GO" id="GO:0030170">
    <property type="term" value="F:pyridoxal phosphate binding"/>
    <property type="evidence" value="ECO:0007669"/>
    <property type="project" value="TreeGrafter"/>
</dbReference>
<keyword evidence="4" id="KW-0328">Glycosyltransferase</keyword>
<comment type="similarity">
    <text evidence="2">Belongs to the glycogen phosphorylase family.</text>
</comment>
<dbReference type="GO" id="GO:0008184">
    <property type="term" value="F:glycogen phosphorylase activity"/>
    <property type="evidence" value="ECO:0007669"/>
    <property type="project" value="InterPro"/>
</dbReference>
<proteinExistence type="inferred from homology"/>
<feature type="non-terminal residue" evidence="8">
    <location>
        <position position="116"/>
    </location>
</feature>
<dbReference type="GO" id="GO:0005980">
    <property type="term" value="P:glycogen catabolic process"/>
    <property type="evidence" value="ECO:0007669"/>
    <property type="project" value="TreeGrafter"/>
</dbReference>
<reference evidence="8 9" key="1">
    <citation type="journal article" date="2023" name="Arcadia Sci">
        <title>De novo assembly of a long-read Amblyomma americanum tick genome.</title>
        <authorList>
            <person name="Chou S."/>
            <person name="Poskanzer K.E."/>
            <person name="Rollins M."/>
            <person name="Thuy-Boun P.S."/>
        </authorList>
    </citation>
    <scope>NUCLEOTIDE SEQUENCE [LARGE SCALE GENOMIC DNA]</scope>
    <source>
        <strain evidence="8">F_SG_1</strain>
        <tissue evidence="8">Salivary glands</tissue>
    </source>
</reference>
<dbReference type="AlphaFoldDB" id="A0AAQ4DBI3"/>
<dbReference type="EMBL" id="JARKHS020032552">
    <property type="protein sequence ID" value="KAK8759823.1"/>
    <property type="molecule type" value="Genomic_DNA"/>
</dbReference>
<dbReference type="InterPro" id="IPR000811">
    <property type="entry name" value="Glyco_trans_35"/>
</dbReference>
<evidence type="ECO:0000313" key="8">
    <source>
        <dbReference type="EMBL" id="KAK8759823.1"/>
    </source>
</evidence>
<comment type="caution">
    <text evidence="8">The sequence shown here is derived from an EMBL/GenBank/DDBJ whole genome shotgun (WGS) entry which is preliminary data.</text>
</comment>
<keyword evidence="6" id="KW-0663">Pyridoxal phosphate</keyword>
<gene>
    <name evidence="8" type="ORF">V5799_028907</name>
</gene>
<evidence type="ECO:0000256" key="1">
    <source>
        <dbReference type="ARBA" id="ARBA00001933"/>
    </source>
</evidence>
<dbReference type="PANTHER" id="PTHR11468">
    <property type="entry name" value="GLYCOGEN PHOSPHORYLASE"/>
    <property type="match status" value="1"/>
</dbReference>
<evidence type="ECO:0000256" key="3">
    <source>
        <dbReference type="ARBA" id="ARBA00012591"/>
    </source>
</evidence>
<evidence type="ECO:0000256" key="5">
    <source>
        <dbReference type="ARBA" id="ARBA00022679"/>
    </source>
</evidence>
<dbReference type="Proteomes" id="UP001321473">
    <property type="component" value="Unassembled WGS sequence"/>
</dbReference>
<keyword evidence="5" id="KW-0808">Transferase</keyword>
<sequence length="116" mass="13606">MSGAPTSDHERRKQISVRGIAQVENVANVKKAFNRHVHYTLVKDRNVATPRDYYFALAHTVKDHLVGRWIRTQQHYYDKDPKRVYYLSLEYYMGRSLTNTMVNLGIQNACDEALYQ</sequence>
<organism evidence="8 9">
    <name type="scientific">Amblyomma americanum</name>
    <name type="common">Lone star tick</name>
    <dbReference type="NCBI Taxonomy" id="6943"/>
    <lineage>
        <taxon>Eukaryota</taxon>
        <taxon>Metazoa</taxon>
        <taxon>Ecdysozoa</taxon>
        <taxon>Arthropoda</taxon>
        <taxon>Chelicerata</taxon>
        <taxon>Arachnida</taxon>
        <taxon>Acari</taxon>
        <taxon>Parasitiformes</taxon>
        <taxon>Ixodida</taxon>
        <taxon>Ixodoidea</taxon>
        <taxon>Ixodidae</taxon>
        <taxon>Amblyomminae</taxon>
        <taxon>Amblyomma</taxon>
    </lineage>
</organism>
<dbReference type="FunFam" id="3.40.50.2000:FF:000153">
    <property type="entry name" value="Alpha-1,4 glucan phosphorylase"/>
    <property type="match status" value="1"/>
</dbReference>
<evidence type="ECO:0000256" key="2">
    <source>
        <dbReference type="ARBA" id="ARBA00006047"/>
    </source>
</evidence>
<dbReference type="GO" id="GO:0005737">
    <property type="term" value="C:cytoplasm"/>
    <property type="evidence" value="ECO:0007669"/>
    <property type="project" value="TreeGrafter"/>
</dbReference>
<name>A0AAQ4DBI3_AMBAM</name>
<evidence type="ECO:0000313" key="9">
    <source>
        <dbReference type="Proteomes" id="UP001321473"/>
    </source>
</evidence>
<dbReference type="EC" id="2.4.1.1" evidence="3"/>
<keyword evidence="7" id="KW-0119">Carbohydrate metabolism</keyword>
<dbReference type="PANTHER" id="PTHR11468:SF13">
    <property type="entry name" value="GLYCOGEN PHOSPHORYLASE"/>
    <property type="match status" value="1"/>
</dbReference>
<evidence type="ECO:0000256" key="7">
    <source>
        <dbReference type="ARBA" id="ARBA00023277"/>
    </source>
</evidence>
<protein>
    <recommendedName>
        <fullName evidence="3">glycogen phosphorylase</fullName>
        <ecNumber evidence="3">2.4.1.1</ecNumber>
    </recommendedName>
</protein>